<comment type="subcellular location">
    <subcellularLocation>
        <location evidence="8">Cytoplasm</location>
    </subcellularLocation>
</comment>
<evidence type="ECO:0000256" key="6">
    <source>
        <dbReference type="ARBA" id="ARBA00023163"/>
    </source>
</evidence>
<dbReference type="Gene3D" id="3.40.50.720">
    <property type="entry name" value="NAD(P)-binding Rossmann-like Domain"/>
    <property type="match status" value="1"/>
</dbReference>
<evidence type="ECO:0000313" key="11">
    <source>
        <dbReference type="Proteomes" id="UP000003573"/>
    </source>
</evidence>
<dbReference type="Gene3D" id="1.10.10.10">
    <property type="entry name" value="Winged helix-like DNA-binding domain superfamily/Winged helix DNA-binding domain"/>
    <property type="match status" value="1"/>
</dbReference>
<proteinExistence type="inferred from homology"/>
<dbReference type="RefSeq" id="WP_003081925.1">
    <property type="nucleotide sequence ID" value="NZ_AEUW02000001.1"/>
</dbReference>
<dbReference type="InterPro" id="IPR058203">
    <property type="entry name" value="Rex_bacilli-type"/>
</dbReference>
<dbReference type="GO" id="GO:0003677">
    <property type="term" value="F:DNA binding"/>
    <property type="evidence" value="ECO:0007669"/>
    <property type="project" value="UniProtKB-UniRule"/>
</dbReference>
<comment type="subunit">
    <text evidence="8">Homodimer.</text>
</comment>
<dbReference type="Pfam" id="PF06971">
    <property type="entry name" value="Put_DNA-bind_N"/>
    <property type="match status" value="1"/>
</dbReference>
<sequence length="216" mass="24129">MTFDKAIPKATAKRLSLYYRIFKRFNSENIEKASSKQIAEAIGIDSATVRRDFSYFGELGRRGFGYDVKKLMNFFADILNDTSTTNVLLVGVGNIGRALLHYRFHERNKMKITMAFDTDDNKQVGQSTKDGIPIYGISSIKERLANSDVKTAILTVPSPKAQEVADILVDAGIKGLLCFSPVNLLLPKGVVAQYVDLTSELQTLLYFMNQNSKINE</sequence>
<dbReference type="SUPFAM" id="SSF46785">
    <property type="entry name" value="Winged helix' DNA-binding domain"/>
    <property type="match status" value="1"/>
</dbReference>
<dbReference type="OrthoDB" id="9784760at2"/>
<reference evidence="10 11" key="1">
    <citation type="journal article" date="2014" name="Int. J. Syst. Evol. Microbiol.">
        <title>Phylogenomics and the dynamic genome evolution of the genus Streptococcus.</title>
        <authorList>
            <consortium name="The Broad Institute Genome Sequencing Platform"/>
            <person name="Richards V.P."/>
            <person name="Palmer S.R."/>
            <person name="Pavinski Bitar P.D."/>
            <person name="Qin X."/>
            <person name="Weinstock G.M."/>
            <person name="Highlander S.K."/>
            <person name="Town C.D."/>
            <person name="Burne R.A."/>
            <person name="Stanhope M.J."/>
        </authorList>
    </citation>
    <scope>NUCLEOTIDE SEQUENCE [LARGE SCALE GENOMIC DNA]</scope>
    <source>
        <strain evidence="10 11">NCTC 11558</strain>
    </source>
</reference>
<evidence type="ECO:0000256" key="2">
    <source>
        <dbReference type="ARBA" id="ARBA00022491"/>
    </source>
</evidence>
<evidence type="ECO:0000256" key="4">
    <source>
        <dbReference type="ARBA" id="ARBA00023027"/>
    </source>
</evidence>
<keyword evidence="1 8" id="KW-0963">Cytoplasm</keyword>
<dbReference type="NCBIfam" id="NF003988">
    <property type="entry name" value="PRK05472.1-1"/>
    <property type="match status" value="1"/>
</dbReference>
<dbReference type="NCBIfam" id="NF003991">
    <property type="entry name" value="PRK05472.1-5"/>
    <property type="match status" value="1"/>
</dbReference>
<dbReference type="EMBL" id="AEUW02000001">
    <property type="protein sequence ID" value="EHJ53095.1"/>
    <property type="molecule type" value="Genomic_DNA"/>
</dbReference>
<keyword evidence="4 8" id="KW-0520">NAD</keyword>
<feature type="domain" description="CoA-binding" evidence="9">
    <location>
        <begin position="80"/>
        <end position="183"/>
    </location>
</feature>
<dbReference type="InterPro" id="IPR003781">
    <property type="entry name" value="CoA-bd"/>
</dbReference>
<dbReference type="SMART" id="SM00881">
    <property type="entry name" value="CoA_binding"/>
    <property type="match status" value="1"/>
</dbReference>
<dbReference type="AlphaFoldDB" id="G5JUA8"/>
<dbReference type="Pfam" id="PF02629">
    <property type="entry name" value="CoA_binding"/>
    <property type="match status" value="1"/>
</dbReference>
<comment type="caution">
    <text evidence="10">The sequence shown here is derived from an EMBL/GenBank/DDBJ whole genome shotgun (WGS) entry which is preliminary data.</text>
</comment>
<keyword evidence="6 8" id="KW-0804">Transcription</keyword>
<dbReference type="InterPro" id="IPR036291">
    <property type="entry name" value="NAD(P)-bd_dom_sf"/>
</dbReference>
<organism evidence="10 11">
    <name type="scientific">Streptococcus macacae NCTC 11558</name>
    <dbReference type="NCBI Taxonomy" id="764298"/>
    <lineage>
        <taxon>Bacteria</taxon>
        <taxon>Bacillati</taxon>
        <taxon>Bacillota</taxon>
        <taxon>Bacilli</taxon>
        <taxon>Lactobacillales</taxon>
        <taxon>Streptococcaceae</taxon>
        <taxon>Streptococcus</taxon>
    </lineage>
</organism>
<dbReference type="NCBIfam" id="NF003996">
    <property type="entry name" value="PRK05472.2-5"/>
    <property type="match status" value="1"/>
</dbReference>
<dbReference type="NCBIfam" id="NF003994">
    <property type="entry name" value="PRK05472.2-3"/>
    <property type="match status" value="1"/>
</dbReference>
<dbReference type="GO" id="GO:0003700">
    <property type="term" value="F:DNA-binding transcription factor activity"/>
    <property type="evidence" value="ECO:0007669"/>
    <property type="project" value="UniProtKB-UniRule"/>
</dbReference>
<keyword evidence="5 8" id="KW-0238">DNA-binding</keyword>
<dbReference type="PANTHER" id="PTHR35786">
    <property type="entry name" value="REDOX-SENSING TRANSCRIPTIONAL REPRESSOR REX"/>
    <property type="match status" value="1"/>
</dbReference>
<evidence type="ECO:0000313" key="10">
    <source>
        <dbReference type="EMBL" id="EHJ53095.1"/>
    </source>
</evidence>
<evidence type="ECO:0000256" key="1">
    <source>
        <dbReference type="ARBA" id="ARBA00022490"/>
    </source>
</evidence>
<dbReference type="InterPro" id="IPR036388">
    <property type="entry name" value="WH-like_DNA-bd_sf"/>
</dbReference>
<gene>
    <name evidence="8" type="primary">rex</name>
    <name evidence="10" type="ORF">STRMA_0649</name>
</gene>
<dbReference type="eggNOG" id="COG2344">
    <property type="taxonomic scope" value="Bacteria"/>
</dbReference>
<dbReference type="GO" id="GO:0045892">
    <property type="term" value="P:negative regulation of DNA-templated transcription"/>
    <property type="evidence" value="ECO:0007669"/>
    <property type="project" value="InterPro"/>
</dbReference>
<evidence type="ECO:0000256" key="7">
    <source>
        <dbReference type="ARBA" id="ARBA00045582"/>
    </source>
</evidence>
<dbReference type="GO" id="GO:0051775">
    <property type="term" value="P:response to redox state"/>
    <property type="evidence" value="ECO:0007669"/>
    <property type="project" value="InterPro"/>
</dbReference>
<keyword evidence="2 8" id="KW-0678">Repressor</keyword>
<protein>
    <recommendedName>
        <fullName evidence="8">Redox-sensing transcriptional repressor Rex</fullName>
    </recommendedName>
</protein>
<dbReference type="STRING" id="764298.STRMA_0649"/>
<evidence type="ECO:0000259" key="9">
    <source>
        <dbReference type="SMART" id="SM00881"/>
    </source>
</evidence>
<dbReference type="InterPro" id="IPR009718">
    <property type="entry name" value="Rex_DNA-bd_C_dom"/>
</dbReference>
<evidence type="ECO:0000256" key="3">
    <source>
        <dbReference type="ARBA" id="ARBA00023015"/>
    </source>
</evidence>
<dbReference type="NCBIfam" id="NF003989">
    <property type="entry name" value="PRK05472.1-3"/>
    <property type="match status" value="1"/>
</dbReference>
<evidence type="ECO:0000256" key="8">
    <source>
        <dbReference type="HAMAP-Rule" id="MF_01131"/>
    </source>
</evidence>
<name>G5JUA8_9STRE</name>
<dbReference type="NCBIfam" id="NF003995">
    <property type="entry name" value="PRK05472.2-4"/>
    <property type="match status" value="1"/>
</dbReference>
<evidence type="ECO:0000256" key="5">
    <source>
        <dbReference type="ARBA" id="ARBA00023125"/>
    </source>
</evidence>
<dbReference type="GO" id="GO:0005737">
    <property type="term" value="C:cytoplasm"/>
    <property type="evidence" value="ECO:0007669"/>
    <property type="project" value="UniProtKB-SubCell"/>
</dbReference>
<comment type="function">
    <text evidence="7">Modulates transcription in response to changes in cellular NADH/NAD(+) redox state. Binds to the promoter of the aldehyde-alcohol dehydrogenase adhE gene. Functions as a redox-dependent repressor of adhE expression.</text>
</comment>
<keyword evidence="11" id="KW-1185">Reference proteome</keyword>
<dbReference type="InterPro" id="IPR022876">
    <property type="entry name" value="Tscrpt_rep_Rex"/>
</dbReference>
<keyword evidence="3 8" id="KW-0805">Transcription regulation</keyword>
<accession>G5JUA8</accession>
<feature type="DNA-binding region" description="H-T-H motif" evidence="8">
    <location>
        <begin position="17"/>
        <end position="56"/>
    </location>
</feature>
<dbReference type="InterPro" id="IPR058133">
    <property type="entry name" value="Rex_streptococcus"/>
</dbReference>
<dbReference type="HAMAP" id="MF_01131">
    <property type="entry name" value="Rex"/>
    <property type="match status" value="1"/>
</dbReference>
<dbReference type="Proteomes" id="UP000003573">
    <property type="component" value="Unassembled WGS sequence"/>
</dbReference>
<dbReference type="InterPro" id="IPR036390">
    <property type="entry name" value="WH_DNA-bd_sf"/>
</dbReference>
<dbReference type="SUPFAM" id="SSF51735">
    <property type="entry name" value="NAD(P)-binding Rossmann-fold domains"/>
    <property type="match status" value="1"/>
</dbReference>
<dbReference type="PANTHER" id="PTHR35786:SF1">
    <property type="entry name" value="REDOX-SENSING TRANSCRIPTIONAL REPRESSOR REX 1"/>
    <property type="match status" value="1"/>
</dbReference>
<comment type="similarity">
    <text evidence="8">Belongs to the transcriptional regulatory Rex family.</text>
</comment>
<feature type="binding site" evidence="8">
    <location>
        <begin position="91"/>
        <end position="96"/>
    </location>
    <ligand>
        <name>NAD(+)</name>
        <dbReference type="ChEBI" id="CHEBI:57540"/>
    </ligand>
</feature>